<dbReference type="GO" id="GO:0035529">
    <property type="term" value="F:NADH pyrophosphatase activity"/>
    <property type="evidence" value="ECO:0007669"/>
    <property type="project" value="TreeGrafter"/>
</dbReference>
<evidence type="ECO:0000256" key="4">
    <source>
        <dbReference type="ARBA" id="ARBA00009595"/>
    </source>
</evidence>
<evidence type="ECO:0000256" key="13">
    <source>
        <dbReference type="ARBA" id="ARBA00030313"/>
    </source>
</evidence>
<comment type="subcellular location">
    <subcellularLocation>
        <location evidence="3">Cytoplasmic granule</location>
    </subcellularLocation>
</comment>
<accession>A0A507FDZ9</accession>
<comment type="caution">
    <text evidence="18">The sequence shown here is derived from an EMBL/GenBank/DDBJ whole genome shotgun (WGS) entry which is preliminary data.</text>
</comment>
<dbReference type="STRING" id="246404.A0A507FDZ9"/>
<dbReference type="AlphaFoldDB" id="A0A507FDZ9"/>
<dbReference type="PROSITE" id="PS00893">
    <property type="entry name" value="NUDIX_BOX"/>
    <property type="match status" value="1"/>
</dbReference>
<comment type="catalytic activity">
    <reaction evidence="11">
        <text>a 5'-end NAD(+)-phospho-ribonucleoside in mRNA + H2O = a 5'-end phospho-adenosine-phospho-ribonucleoside in mRNA + beta-nicotinamide D-ribonucleotide + 2 H(+)</text>
        <dbReference type="Rhea" id="RHEA:60876"/>
        <dbReference type="Rhea" id="RHEA-COMP:15698"/>
        <dbReference type="Rhea" id="RHEA-COMP:15719"/>
        <dbReference type="ChEBI" id="CHEBI:14649"/>
        <dbReference type="ChEBI" id="CHEBI:15377"/>
        <dbReference type="ChEBI" id="CHEBI:15378"/>
        <dbReference type="ChEBI" id="CHEBI:144029"/>
        <dbReference type="ChEBI" id="CHEBI:144051"/>
    </reaction>
    <physiologicalReaction direction="left-to-right" evidence="11">
        <dbReference type="Rhea" id="RHEA:60877"/>
    </physiologicalReaction>
</comment>
<keyword evidence="6" id="KW-0479">Metal-binding</keyword>
<evidence type="ECO:0000256" key="10">
    <source>
        <dbReference type="ARBA" id="ARBA00023027"/>
    </source>
</evidence>
<evidence type="ECO:0000256" key="11">
    <source>
        <dbReference type="ARBA" id="ARBA00023679"/>
    </source>
</evidence>
<dbReference type="GO" id="GO:0005829">
    <property type="term" value="C:cytosol"/>
    <property type="evidence" value="ECO:0007669"/>
    <property type="project" value="TreeGrafter"/>
</dbReference>
<sequence length="477" mass="52061">MSIETNETLFEQCVEAIARQDFETANDMISRNAQLAMHVNSKNWSLLHFVCRYSGSAGDGKSAQETVRRLVAAGSRTDARTSEGRSVVEMATQWGSQHLLDGVLTNPTHSAAALSTSQIITEPSVYFGASSLNFSRVSDKREDPAALSQLLTNPDALFLPMPMGSDSSVLLTQSGDALRWLTHKDLEACQLDVVRILNEPRSNDPTLVLLGVLNNNPKWALDVSECQTVLDYIQNTLALSFKKPRPAAYALTAVNEESNIYAQARSILDWHARYKFCSLCGSATVAANGGYKRKCSSAKDQCKSHGSVQNSCFPRTDPVAIVCIVSADGDRVLLGRQKAWPPGMYSCIAGFMEPGETIESACRREAKEETNVTIGARVQYFSSQPWPFPANLMVGMFGQTIVGGEDISLVDNELEDAKWFTREEVMAAVGSSNASAGPATLKTAAPYAIAYQLLKHWVDGDFKWNDNQGKTISSSKM</sequence>
<gene>
    <name evidence="18" type="primary">NPY1</name>
    <name evidence="18" type="ORF">CcCBS67573_g04384</name>
</gene>
<dbReference type="InterPro" id="IPR015375">
    <property type="entry name" value="NADH_PPase-like_N"/>
</dbReference>
<evidence type="ECO:0000256" key="15">
    <source>
        <dbReference type="ARBA" id="ARBA00045837"/>
    </source>
</evidence>
<dbReference type="InterPro" id="IPR036770">
    <property type="entry name" value="Ankyrin_rpt-contain_sf"/>
</dbReference>
<evidence type="ECO:0000256" key="9">
    <source>
        <dbReference type="ARBA" id="ARBA00022857"/>
    </source>
</evidence>
<dbReference type="InterPro" id="IPR000086">
    <property type="entry name" value="NUDIX_hydrolase_dom"/>
</dbReference>
<evidence type="ECO:0000256" key="6">
    <source>
        <dbReference type="ARBA" id="ARBA00022723"/>
    </source>
</evidence>
<comment type="cofactor">
    <cofactor evidence="1">
        <name>Mg(2+)</name>
        <dbReference type="ChEBI" id="CHEBI:18420"/>
    </cofactor>
</comment>
<dbReference type="Gene3D" id="1.25.40.20">
    <property type="entry name" value="Ankyrin repeat-containing domain"/>
    <property type="match status" value="1"/>
</dbReference>
<dbReference type="EC" id="3.6.1.22" evidence="5"/>
<dbReference type="Pfam" id="PF09296">
    <property type="entry name" value="NUDIX-like"/>
    <property type="match status" value="1"/>
</dbReference>
<dbReference type="OrthoDB" id="10249612at2759"/>
<dbReference type="Gene3D" id="3.90.79.20">
    <property type="match status" value="1"/>
</dbReference>
<dbReference type="InterPro" id="IPR049734">
    <property type="entry name" value="NudC-like_C"/>
</dbReference>
<dbReference type="PANTHER" id="PTHR42904:SF6">
    <property type="entry name" value="NAD-CAPPED RNA HYDROLASE NUDT12"/>
    <property type="match status" value="1"/>
</dbReference>
<organism evidence="18 19">
    <name type="scientific">Chytriomyces confervae</name>
    <dbReference type="NCBI Taxonomy" id="246404"/>
    <lineage>
        <taxon>Eukaryota</taxon>
        <taxon>Fungi</taxon>
        <taxon>Fungi incertae sedis</taxon>
        <taxon>Chytridiomycota</taxon>
        <taxon>Chytridiomycota incertae sedis</taxon>
        <taxon>Chytridiomycetes</taxon>
        <taxon>Chytridiales</taxon>
        <taxon>Chytriomycetaceae</taxon>
        <taxon>Chytriomyces</taxon>
    </lineage>
</organism>
<dbReference type="GO" id="GO:0006742">
    <property type="term" value="P:NADP+ catabolic process"/>
    <property type="evidence" value="ECO:0007669"/>
    <property type="project" value="TreeGrafter"/>
</dbReference>
<keyword evidence="7" id="KW-0378">Hydrolase</keyword>
<evidence type="ECO:0000313" key="18">
    <source>
        <dbReference type="EMBL" id="TPX74352.1"/>
    </source>
</evidence>
<evidence type="ECO:0000256" key="1">
    <source>
        <dbReference type="ARBA" id="ARBA00001946"/>
    </source>
</evidence>
<dbReference type="CDD" id="cd03429">
    <property type="entry name" value="NUDIX_NADH_pyrophosphatase_Nudt13"/>
    <property type="match status" value="1"/>
</dbReference>
<name>A0A507FDZ9_9FUNG</name>
<dbReference type="GO" id="GO:0046872">
    <property type="term" value="F:metal ion binding"/>
    <property type="evidence" value="ECO:0007669"/>
    <property type="project" value="UniProtKB-KW"/>
</dbReference>
<dbReference type="InterPro" id="IPR015797">
    <property type="entry name" value="NUDIX_hydrolase-like_dom_sf"/>
</dbReference>
<evidence type="ECO:0000256" key="3">
    <source>
        <dbReference type="ARBA" id="ARBA00004463"/>
    </source>
</evidence>
<protein>
    <recommendedName>
        <fullName evidence="12">NAD-capped RNA hydrolase NUDT12</fullName>
        <ecNumber evidence="5">3.6.1.22</ecNumber>
    </recommendedName>
    <alternativeName>
        <fullName evidence="13">NADH pyrophosphatase NUDT12</fullName>
    </alternativeName>
    <alternativeName>
        <fullName evidence="14">Nucleoside diphosphate-linked moiety X motif 12</fullName>
    </alternativeName>
</protein>
<dbReference type="InterPro" id="IPR020084">
    <property type="entry name" value="NUDIX_hydrolase_CS"/>
</dbReference>
<dbReference type="NCBIfam" id="NF001299">
    <property type="entry name" value="PRK00241.1"/>
    <property type="match status" value="1"/>
</dbReference>
<dbReference type="Pfam" id="PF00293">
    <property type="entry name" value="NUDIX"/>
    <property type="match status" value="1"/>
</dbReference>
<feature type="domain" description="Nudix hydrolase" evidence="17">
    <location>
        <begin position="314"/>
        <end position="442"/>
    </location>
</feature>
<evidence type="ECO:0000313" key="19">
    <source>
        <dbReference type="Proteomes" id="UP000320333"/>
    </source>
</evidence>
<proteinExistence type="inferred from homology"/>
<evidence type="ECO:0000259" key="17">
    <source>
        <dbReference type="PROSITE" id="PS51462"/>
    </source>
</evidence>
<dbReference type="SUPFAM" id="SSF55811">
    <property type="entry name" value="Nudix"/>
    <property type="match status" value="1"/>
</dbReference>
<comment type="cofactor">
    <cofactor evidence="2">
        <name>Zn(2+)</name>
        <dbReference type="ChEBI" id="CHEBI:29105"/>
    </cofactor>
</comment>
<keyword evidence="8" id="KW-0460">Magnesium</keyword>
<evidence type="ECO:0000256" key="14">
    <source>
        <dbReference type="ARBA" id="ARBA00031178"/>
    </source>
</evidence>
<keyword evidence="19" id="KW-1185">Reference proteome</keyword>
<dbReference type="Proteomes" id="UP000320333">
    <property type="component" value="Unassembled WGS sequence"/>
</dbReference>
<comment type="similarity">
    <text evidence="4">Belongs to the Nudix hydrolase family. NudC subfamily.</text>
</comment>
<evidence type="ECO:0000256" key="12">
    <source>
        <dbReference type="ARBA" id="ARBA00023869"/>
    </source>
</evidence>
<evidence type="ECO:0000256" key="7">
    <source>
        <dbReference type="ARBA" id="ARBA00022801"/>
    </source>
</evidence>
<dbReference type="GO" id="GO:0019677">
    <property type="term" value="P:NAD+ catabolic process"/>
    <property type="evidence" value="ECO:0007669"/>
    <property type="project" value="TreeGrafter"/>
</dbReference>
<evidence type="ECO:0000256" key="16">
    <source>
        <dbReference type="ARBA" id="ARBA00046702"/>
    </source>
</evidence>
<dbReference type="InterPro" id="IPR050241">
    <property type="entry name" value="NAD-cap_RNA_hydrolase_NudC"/>
</dbReference>
<comment type="subunit">
    <text evidence="16">Homodimer. Homodimerization is essential for its catalytic activity and protein stability. Interacts (via ANK repeats) with BLMH.</text>
</comment>
<comment type="function">
    <text evidence="15">mRNA decapping enzyme that specifically removes the nicotinamide adenine dinucleotide (NAD) cap from a subset of mRNAs by hydrolyzing the diphosphate linkage to produce nicotinamide mononucleotide (NMN) and 5' monophosphate mRNA. The NAD-cap is present at the 5'-end of some RNAs; in contrast to the canonical N7 methylguanosine (m7G) cap, the NAD cap promotes mRNA decay. Preferentially acts on NAD-capped transcripts in response to nutrient stress. Also acts on free nicotinamide adenine dinucleotide molecules: hydrolyzes NAD(H) into NMN(H) and AMP, and NADPH into NMNH and 2',5'-ADP. May act to regulate the concentration of peroxisomal nicotinamide nucleotide cofactors required for oxidative metabolism in this organelle. Regulates the levels of circadian clock components PER1, PER2, PER3 and CRY2 in the liver.</text>
</comment>
<dbReference type="PROSITE" id="PS51462">
    <property type="entry name" value="NUDIX"/>
    <property type="match status" value="1"/>
</dbReference>
<keyword evidence="10" id="KW-0520">NAD</keyword>
<evidence type="ECO:0000256" key="2">
    <source>
        <dbReference type="ARBA" id="ARBA00001947"/>
    </source>
</evidence>
<evidence type="ECO:0000256" key="8">
    <source>
        <dbReference type="ARBA" id="ARBA00022842"/>
    </source>
</evidence>
<evidence type="ECO:0000256" key="5">
    <source>
        <dbReference type="ARBA" id="ARBA00012381"/>
    </source>
</evidence>
<dbReference type="GO" id="GO:0005777">
    <property type="term" value="C:peroxisome"/>
    <property type="evidence" value="ECO:0007669"/>
    <property type="project" value="UniProtKB-SubCell"/>
</dbReference>
<keyword evidence="9" id="KW-0521">NADP</keyword>
<dbReference type="Gene3D" id="3.90.79.10">
    <property type="entry name" value="Nucleoside Triphosphate Pyrophosphohydrolase"/>
    <property type="match status" value="1"/>
</dbReference>
<reference evidence="18 19" key="1">
    <citation type="journal article" date="2019" name="Sci. Rep.">
        <title>Comparative genomics of chytrid fungi reveal insights into the obligate biotrophic and pathogenic lifestyle of Synchytrium endobioticum.</title>
        <authorList>
            <person name="van de Vossenberg B.T.L.H."/>
            <person name="Warris S."/>
            <person name="Nguyen H.D.T."/>
            <person name="van Gent-Pelzer M.P.E."/>
            <person name="Joly D.L."/>
            <person name="van de Geest H.C."/>
            <person name="Bonants P.J.M."/>
            <person name="Smith D.S."/>
            <person name="Levesque C.A."/>
            <person name="van der Lee T.A.J."/>
        </authorList>
    </citation>
    <scope>NUCLEOTIDE SEQUENCE [LARGE SCALE GENOMIC DNA]</scope>
    <source>
        <strain evidence="18 19">CBS 675.73</strain>
    </source>
</reference>
<dbReference type="EMBL" id="QEAP01000130">
    <property type="protein sequence ID" value="TPX74352.1"/>
    <property type="molecule type" value="Genomic_DNA"/>
</dbReference>
<dbReference type="PANTHER" id="PTHR42904">
    <property type="entry name" value="NUDIX HYDROLASE, NUDC SUBFAMILY"/>
    <property type="match status" value="1"/>
</dbReference>